<proteinExistence type="predicted"/>
<dbReference type="PROSITE" id="PS50294">
    <property type="entry name" value="WD_REPEATS_REGION"/>
    <property type="match status" value="1"/>
</dbReference>
<dbReference type="GO" id="GO:0008017">
    <property type="term" value="F:microtubule binding"/>
    <property type="evidence" value="ECO:0007669"/>
    <property type="project" value="TreeGrafter"/>
</dbReference>
<keyword evidence="8" id="KW-1185">Reference proteome</keyword>
<feature type="repeat" description="WD" evidence="4">
    <location>
        <begin position="287"/>
        <end position="319"/>
    </location>
</feature>
<dbReference type="PROSITE" id="PS50082">
    <property type="entry name" value="WD_REPEATS_2"/>
    <property type="match status" value="3"/>
</dbReference>
<evidence type="ECO:0000256" key="3">
    <source>
        <dbReference type="ARBA" id="ARBA00022737"/>
    </source>
</evidence>
<dbReference type="InterPro" id="IPR055442">
    <property type="entry name" value="Beta-prop_EML-like_2nd"/>
</dbReference>
<dbReference type="GO" id="GO:0000226">
    <property type="term" value="P:microtubule cytoskeleton organization"/>
    <property type="evidence" value="ECO:0007669"/>
    <property type="project" value="TreeGrafter"/>
</dbReference>
<reference evidence="7 8" key="1">
    <citation type="submission" date="2015-04" db="EMBL/GenBank/DDBJ databases">
        <title>Lasius niger genome sequencing.</title>
        <authorList>
            <person name="Konorov E.A."/>
            <person name="Nikitin M.A."/>
            <person name="Kirill M.V."/>
            <person name="Chang P."/>
        </authorList>
    </citation>
    <scope>NUCLEOTIDE SEQUENCE [LARGE SCALE GENOMIC DNA]</scope>
    <source>
        <tissue evidence="7">Whole</tissue>
    </source>
</reference>
<dbReference type="Proteomes" id="UP000036403">
    <property type="component" value="Unassembled WGS sequence"/>
</dbReference>
<evidence type="ECO:0000256" key="4">
    <source>
        <dbReference type="PROSITE-ProRule" id="PRU00221"/>
    </source>
</evidence>
<dbReference type="InterPro" id="IPR050630">
    <property type="entry name" value="WD_repeat_EMAP"/>
</dbReference>
<evidence type="ECO:0000313" key="7">
    <source>
        <dbReference type="EMBL" id="KMQ86512.1"/>
    </source>
</evidence>
<dbReference type="InterPro" id="IPR015943">
    <property type="entry name" value="WD40/YVTN_repeat-like_dom_sf"/>
</dbReference>
<dbReference type="Pfam" id="PF23414">
    <property type="entry name" value="Beta-prop_EML_2"/>
    <property type="match status" value="1"/>
</dbReference>
<keyword evidence="2" id="KW-0493">Microtubule</keyword>
<gene>
    <name evidence="7" type="ORF">RF55_14486</name>
</gene>
<dbReference type="OrthoDB" id="47802at2759"/>
<dbReference type="PANTHER" id="PTHR13720:SF50">
    <property type="entry name" value="ECHINODERM MICROTUBULE-ASSOCIATED PROTEIN-LIKE 2"/>
    <property type="match status" value="1"/>
</dbReference>
<dbReference type="EMBL" id="LBMM01011971">
    <property type="protein sequence ID" value="KMQ86512.1"/>
    <property type="molecule type" value="Genomic_DNA"/>
</dbReference>
<sequence length="396" mass="43822">MRIPGFFKPHIRIWNSVSLSTLSVIGNGEFDGSICCLSFSKADGGSYLCAIDETSDHNISIWDWQKSDRGTKVTETKCSVDTVVCAEWHPLERNQIVSCGKGHVSFWSLDNGGMLYKRMGVFESRDKPRYVTCVAFNQNGDVLTGDSNGNIIVWARAMLGHTEEVWGLAAHPTLPQFATAGHDRLLQMWDSLSHTVVWSKDIGEQAQSIAFSPDGNIIVVGCVSGKWLAIDSETRELYTHHSDGSEPIQVVQFSPDGTLLALGSRDNYIYIYQVNEDATKYSRVGRCMGHSSYITHLDWSADGQCLRSNSGDYELLYWNPGVCRQIPQSSTLRNVDWATHTCVISFETIGIWPEGADGTDVNNCTRSGDGKLLATGDDFGKVKLFSHPACQPKVVY</sequence>
<evidence type="ECO:0000259" key="5">
    <source>
        <dbReference type="Pfam" id="PF23409"/>
    </source>
</evidence>
<feature type="domain" description="EML-like first beta-propeller" evidence="5">
    <location>
        <begin position="8"/>
        <end position="156"/>
    </location>
</feature>
<evidence type="ECO:0000256" key="2">
    <source>
        <dbReference type="ARBA" id="ARBA00022701"/>
    </source>
</evidence>
<dbReference type="GO" id="GO:0072686">
    <property type="term" value="C:mitotic spindle"/>
    <property type="evidence" value="ECO:0007669"/>
    <property type="project" value="TreeGrafter"/>
</dbReference>
<dbReference type="SUPFAM" id="SSF50998">
    <property type="entry name" value="Quinoprotein alcohol dehydrogenase-like"/>
    <property type="match status" value="1"/>
</dbReference>
<dbReference type="PANTHER" id="PTHR13720">
    <property type="entry name" value="WD-40 REPEAT PROTEIN"/>
    <property type="match status" value="1"/>
</dbReference>
<dbReference type="InterPro" id="IPR036322">
    <property type="entry name" value="WD40_repeat_dom_sf"/>
</dbReference>
<name>A0A0J7K823_LASNI</name>
<dbReference type="AlphaFoldDB" id="A0A0J7K823"/>
<feature type="domain" description="EML-like second beta-propeller" evidence="6">
    <location>
        <begin position="165"/>
        <end position="393"/>
    </location>
</feature>
<evidence type="ECO:0000259" key="6">
    <source>
        <dbReference type="Pfam" id="PF23414"/>
    </source>
</evidence>
<dbReference type="SUPFAM" id="SSF50978">
    <property type="entry name" value="WD40 repeat-like"/>
    <property type="match status" value="1"/>
</dbReference>
<accession>A0A0J7K823</accession>
<dbReference type="STRING" id="67767.A0A0J7K823"/>
<dbReference type="Gene3D" id="2.130.10.10">
    <property type="entry name" value="YVTN repeat-like/Quinoprotein amine dehydrogenase"/>
    <property type="match status" value="2"/>
</dbReference>
<dbReference type="Pfam" id="PF23409">
    <property type="entry name" value="Beta-prop_EML"/>
    <property type="match status" value="1"/>
</dbReference>
<feature type="repeat" description="WD" evidence="4">
    <location>
        <begin position="158"/>
        <end position="190"/>
    </location>
</feature>
<keyword evidence="1 4" id="KW-0853">WD repeat</keyword>
<dbReference type="InterPro" id="IPR055439">
    <property type="entry name" value="Beta-prop_EML_1st"/>
</dbReference>
<feature type="repeat" description="WD" evidence="4">
    <location>
        <begin position="241"/>
        <end position="282"/>
    </location>
</feature>
<evidence type="ECO:0000256" key="1">
    <source>
        <dbReference type="ARBA" id="ARBA00022574"/>
    </source>
</evidence>
<dbReference type="InterPro" id="IPR011047">
    <property type="entry name" value="Quinoprotein_ADH-like_sf"/>
</dbReference>
<organism evidence="7 8">
    <name type="scientific">Lasius niger</name>
    <name type="common">Black garden ant</name>
    <dbReference type="NCBI Taxonomy" id="67767"/>
    <lineage>
        <taxon>Eukaryota</taxon>
        <taxon>Metazoa</taxon>
        <taxon>Ecdysozoa</taxon>
        <taxon>Arthropoda</taxon>
        <taxon>Hexapoda</taxon>
        <taxon>Insecta</taxon>
        <taxon>Pterygota</taxon>
        <taxon>Neoptera</taxon>
        <taxon>Endopterygota</taxon>
        <taxon>Hymenoptera</taxon>
        <taxon>Apocrita</taxon>
        <taxon>Aculeata</taxon>
        <taxon>Formicoidea</taxon>
        <taxon>Formicidae</taxon>
        <taxon>Formicinae</taxon>
        <taxon>Lasius</taxon>
        <taxon>Lasius</taxon>
    </lineage>
</organism>
<protein>
    <submittedName>
        <fullName evidence="7">Echinoderm microtubule-associated 2</fullName>
    </submittedName>
</protein>
<evidence type="ECO:0000313" key="8">
    <source>
        <dbReference type="Proteomes" id="UP000036403"/>
    </source>
</evidence>
<keyword evidence="3" id="KW-0677">Repeat</keyword>
<dbReference type="SMART" id="SM00320">
    <property type="entry name" value="WD40"/>
    <property type="match status" value="8"/>
</dbReference>
<dbReference type="GO" id="GO:0005874">
    <property type="term" value="C:microtubule"/>
    <property type="evidence" value="ECO:0007669"/>
    <property type="project" value="UniProtKB-KW"/>
</dbReference>
<dbReference type="InterPro" id="IPR001680">
    <property type="entry name" value="WD40_rpt"/>
</dbReference>
<dbReference type="PaxDb" id="67767-A0A0J7K823"/>
<comment type="caution">
    <text evidence="7">The sequence shown here is derived from an EMBL/GenBank/DDBJ whole genome shotgun (WGS) entry which is preliminary data.</text>
</comment>